<dbReference type="OrthoDB" id="3991399at2759"/>
<dbReference type="Proteomes" id="UP000290900">
    <property type="component" value="Unassembled WGS sequence"/>
</dbReference>
<reference evidence="1 2" key="1">
    <citation type="submission" date="2018-12" db="EMBL/GenBank/DDBJ databases">
        <authorList>
            <person name="Tiukova I."/>
            <person name="Dainat J."/>
        </authorList>
    </citation>
    <scope>NUCLEOTIDE SEQUENCE [LARGE SCALE GENOMIC DNA]</scope>
</reference>
<organism evidence="1 2">
    <name type="scientific">Brettanomyces naardenensis</name>
    <name type="common">Yeast</name>
    <dbReference type="NCBI Taxonomy" id="13370"/>
    <lineage>
        <taxon>Eukaryota</taxon>
        <taxon>Fungi</taxon>
        <taxon>Dikarya</taxon>
        <taxon>Ascomycota</taxon>
        <taxon>Saccharomycotina</taxon>
        <taxon>Pichiomycetes</taxon>
        <taxon>Pichiales</taxon>
        <taxon>Pichiaceae</taxon>
        <taxon>Brettanomyces</taxon>
    </lineage>
</organism>
<sequence>MRKADLSLFLAKIGKTLRKDFPSPEINPYDEIYNDRVIIEASGCVSRYRDIIEFKRTQIKVLDKQYLADHADDEHLTRFLKRLQFELGGPEDSDGLLERRYGISEVLSGKKRQEEGESKVDSFDTYAAELQNVFGKNPARIERKEPEYNESTERIKRILQQGAALHGGERPLSDAVVAERRNGMALKEEDDDDNLQLLGDDYWDQPSPIKISQEDSRPPTTTTYSTVRTTSLERIIQDGTLSGTFQVPDVKIIGYLPSENEPLVETDPDQKPVLTDTLELIVTTGRSGPPAIVDRLGNLLCTEYLRVGFETGQDALKYLGLSDGEVTESYVRSKLRKLVNKTSSSIHVTGIISDAKVDRGRVKWIFSDSIEVN</sequence>
<keyword evidence="2" id="KW-1185">Reference proteome</keyword>
<evidence type="ECO:0000313" key="1">
    <source>
        <dbReference type="EMBL" id="VEU24054.1"/>
    </source>
</evidence>
<accession>A0A448YT01</accession>
<proteinExistence type="predicted"/>
<evidence type="ECO:0000313" key="2">
    <source>
        <dbReference type="Proteomes" id="UP000290900"/>
    </source>
</evidence>
<gene>
    <name evidence="1" type="ORF">BRENAR_LOCUS4783</name>
</gene>
<dbReference type="InParanoid" id="A0A448YT01"/>
<dbReference type="AlphaFoldDB" id="A0A448YT01"/>
<name>A0A448YT01_BRENA</name>
<dbReference type="EMBL" id="CAACVR010000067">
    <property type="protein sequence ID" value="VEU24054.1"/>
    <property type="molecule type" value="Genomic_DNA"/>
</dbReference>
<protein>
    <submittedName>
        <fullName evidence="1">DEKNAAC105108</fullName>
    </submittedName>
</protein>